<feature type="domain" description="OmpR/PhoB-type" evidence="4">
    <location>
        <begin position="3"/>
        <end position="104"/>
    </location>
</feature>
<dbReference type="InterPro" id="IPR036388">
    <property type="entry name" value="WH-like_DNA-bd_sf"/>
</dbReference>
<evidence type="ECO:0000256" key="3">
    <source>
        <dbReference type="SAM" id="Phobius"/>
    </source>
</evidence>
<gene>
    <name evidence="5" type="ORF">RF11_03733</name>
</gene>
<name>A0A0C2MLV0_THEKT</name>
<evidence type="ECO:0000256" key="1">
    <source>
        <dbReference type="ARBA" id="ARBA00023125"/>
    </source>
</evidence>
<evidence type="ECO:0000256" key="2">
    <source>
        <dbReference type="PROSITE-ProRule" id="PRU01091"/>
    </source>
</evidence>
<sequence length="246" mass="28540">MANYIINNSAVFDDIDGSLYILGDESNPKKIPNAAVRLLKIFVDNTGEVLSKEHIINEVWVKYGFSNSGNNLYHYTSLLRKELSQHGVEDSIITVPKVGFKFLPKQLIVNDIELPPDAIKSEFTKKIDRWKIQKKFYIIIQIFIIVTIVISLYFFTFGLDRYNRHLKPIIGINKCNLYSLSLKTRLLNNDALIEDIYQYGIDCSKRMQLFYSKSKGYSLMYSCYVDEKYTFKKSCNNYIVDSEVSL</sequence>
<evidence type="ECO:0000313" key="6">
    <source>
        <dbReference type="Proteomes" id="UP000031668"/>
    </source>
</evidence>
<evidence type="ECO:0000259" key="4">
    <source>
        <dbReference type="PROSITE" id="PS51755"/>
    </source>
</evidence>
<comment type="caution">
    <text evidence="5">The sequence shown here is derived from an EMBL/GenBank/DDBJ whole genome shotgun (WGS) entry which is preliminary data.</text>
</comment>
<reference evidence="5 6" key="1">
    <citation type="journal article" date="2014" name="Genome Biol. Evol.">
        <title>The genome of the myxosporean Thelohanellus kitauei shows adaptations to nutrient acquisition within its fish host.</title>
        <authorList>
            <person name="Yang Y."/>
            <person name="Xiong J."/>
            <person name="Zhou Z."/>
            <person name="Huo F."/>
            <person name="Miao W."/>
            <person name="Ran C."/>
            <person name="Liu Y."/>
            <person name="Zhang J."/>
            <person name="Feng J."/>
            <person name="Wang M."/>
            <person name="Wang M."/>
            <person name="Wang L."/>
            <person name="Yao B."/>
        </authorList>
    </citation>
    <scope>NUCLEOTIDE SEQUENCE [LARGE SCALE GENOMIC DNA]</scope>
    <source>
        <strain evidence="5">Wuqing</strain>
    </source>
</reference>
<keyword evidence="3" id="KW-0472">Membrane</keyword>
<keyword evidence="6" id="KW-1185">Reference proteome</keyword>
<dbReference type="Pfam" id="PF00486">
    <property type="entry name" value="Trans_reg_C"/>
    <property type="match status" value="1"/>
</dbReference>
<dbReference type="Gene3D" id="1.10.10.10">
    <property type="entry name" value="Winged helix-like DNA-binding domain superfamily/Winged helix DNA-binding domain"/>
    <property type="match status" value="1"/>
</dbReference>
<protein>
    <recommendedName>
        <fullName evidence="4">OmpR/PhoB-type domain-containing protein</fullName>
    </recommendedName>
</protein>
<feature type="transmembrane region" description="Helical" evidence="3">
    <location>
        <begin position="136"/>
        <end position="159"/>
    </location>
</feature>
<proteinExistence type="predicted"/>
<accession>A0A0C2MLV0</accession>
<organism evidence="5 6">
    <name type="scientific">Thelohanellus kitauei</name>
    <name type="common">Myxosporean</name>
    <dbReference type="NCBI Taxonomy" id="669202"/>
    <lineage>
        <taxon>Eukaryota</taxon>
        <taxon>Metazoa</taxon>
        <taxon>Cnidaria</taxon>
        <taxon>Myxozoa</taxon>
        <taxon>Myxosporea</taxon>
        <taxon>Bivalvulida</taxon>
        <taxon>Platysporina</taxon>
        <taxon>Myxobolidae</taxon>
        <taxon>Thelohanellus</taxon>
    </lineage>
</organism>
<keyword evidence="1 2" id="KW-0238">DNA-binding</keyword>
<keyword evidence="3" id="KW-0812">Transmembrane</keyword>
<dbReference type="SMART" id="SM00862">
    <property type="entry name" value="Trans_reg_C"/>
    <property type="match status" value="1"/>
</dbReference>
<dbReference type="AlphaFoldDB" id="A0A0C2MLV0"/>
<dbReference type="PROSITE" id="PS51755">
    <property type="entry name" value="OMPR_PHOB"/>
    <property type="match status" value="1"/>
</dbReference>
<dbReference type="GO" id="GO:0000160">
    <property type="term" value="P:phosphorelay signal transduction system"/>
    <property type="evidence" value="ECO:0007669"/>
    <property type="project" value="InterPro"/>
</dbReference>
<dbReference type="InterPro" id="IPR016032">
    <property type="entry name" value="Sig_transdc_resp-reg_C-effctor"/>
</dbReference>
<keyword evidence="3" id="KW-1133">Transmembrane helix</keyword>
<evidence type="ECO:0000313" key="5">
    <source>
        <dbReference type="EMBL" id="KII68161.1"/>
    </source>
</evidence>
<dbReference type="CDD" id="cd00383">
    <property type="entry name" value="trans_reg_C"/>
    <property type="match status" value="1"/>
</dbReference>
<dbReference type="Proteomes" id="UP000031668">
    <property type="component" value="Unassembled WGS sequence"/>
</dbReference>
<dbReference type="InterPro" id="IPR001867">
    <property type="entry name" value="OmpR/PhoB-type_DNA-bd"/>
</dbReference>
<dbReference type="EMBL" id="JWZT01002922">
    <property type="protein sequence ID" value="KII68161.1"/>
    <property type="molecule type" value="Genomic_DNA"/>
</dbReference>
<dbReference type="SUPFAM" id="SSF46894">
    <property type="entry name" value="C-terminal effector domain of the bipartite response regulators"/>
    <property type="match status" value="1"/>
</dbReference>
<dbReference type="GO" id="GO:0003677">
    <property type="term" value="F:DNA binding"/>
    <property type="evidence" value="ECO:0007669"/>
    <property type="project" value="UniProtKB-UniRule"/>
</dbReference>
<dbReference type="GO" id="GO:0006355">
    <property type="term" value="P:regulation of DNA-templated transcription"/>
    <property type="evidence" value="ECO:0007669"/>
    <property type="project" value="InterPro"/>
</dbReference>
<feature type="DNA-binding region" description="OmpR/PhoB-type" evidence="2">
    <location>
        <begin position="3"/>
        <end position="104"/>
    </location>
</feature>